<feature type="signal peptide" evidence="4">
    <location>
        <begin position="1"/>
        <end position="28"/>
    </location>
</feature>
<dbReference type="GO" id="GO:0042597">
    <property type="term" value="C:periplasmic space"/>
    <property type="evidence" value="ECO:0007669"/>
    <property type="project" value="UniProtKB-SubCell"/>
</dbReference>
<sequence>MKLTHKVAQLLGAAAFGMTILAAPAAMADTTLAMSSWLPARHPIVVNAFKPWAQQVEDVTEGRVKIRILAKPLGPPPAHFDMAADGVADITYGLHSFTTDDRFVRSRIGQFSFTGDDAASGSTALWNVYGGMLDAQAEHEGVKLLGLFVHGPGIFHNNVRKIESDADFAGLKIRVPGGYIADMISDLGAETLFMSTGEIYEKLSRGVIDGVTITYEALTAYKLTEHLKYSMRAPGGFYNSTWFFVMNDDKWAEISAEDQAAIEAISGEAFAALVGNAWNAADDAALIAIADAGIQVYDTPADVLEKIKTIAAGYESEWADTIAADGFDGQAALAELRAQTGVEY</sequence>
<dbReference type="PANTHER" id="PTHR33376:SF15">
    <property type="entry name" value="BLL6794 PROTEIN"/>
    <property type="match status" value="1"/>
</dbReference>
<dbReference type="STRING" id="195913.SAMN04488004_11384"/>
<evidence type="ECO:0000256" key="4">
    <source>
        <dbReference type="SAM" id="SignalP"/>
    </source>
</evidence>
<accession>A0A1I4GLQ8</accession>
<dbReference type="Proteomes" id="UP000199550">
    <property type="component" value="Unassembled WGS sequence"/>
</dbReference>
<keyword evidence="2 4" id="KW-0732">Signal</keyword>
<dbReference type="InterPro" id="IPR018389">
    <property type="entry name" value="DctP_fam"/>
</dbReference>
<dbReference type="PANTHER" id="PTHR33376">
    <property type="match status" value="1"/>
</dbReference>
<dbReference type="GO" id="GO:0055085">
    <property type="term" value="P:transmembrane transport"/>
    <property type="evidence" value="ECO:0007669"/>
    <property type="project" value="InterPro"/>
</dbReference>
<dbReference type="InterPro" id="IPR038404">
    <property type="entry name" value="TRAP_DctP_sf"/>
</dbReference>
<dbReference type="NCBIfam" id="NF037995">
    <property type="entry name" value="TRAP_S1"/>
    <property type="match status" value="1"/>
</dbReference>
<proteinExistence type="predicted"/>
<dbReference type="Pfam" id="PF03480">
    <property type="entry name" value="DctP"/>
    <property type="match status" value="1"/>
</dbReference>
<dbReference type="OrthoDB" id="7822595at2"/>
<evidence type="ECO:0000256" key="1">
    <source>
        <dbReference type="ARBA" id="ARBA00004418"/>
    </source>
</evidence>
<dbReference type="AlphaFoldDB" id="A0A1I4GLQ8"/>
<dbReference type="RefSeq" id="WP_090190058.1">
    <property type="nucleotide sequence ID" value="NZ_FOTF01000013.1"/>
</dbReference>
<organism evidence="5 6">
    <name type="scientific">Loktanella salsilacus</name>
    <dbReference type="NCBI Taxonomy" id="195913"/>
    <lineage>
        <taxon>Bacteria</taxon>
        <taxon>Pseudomonadati</taxon>
        <taxon>Pseudomonadota</taxon>
        <taxon>Alphaproteobacteria</taxon>
        <taxon>Rhodobacterales</taxon>
        <taxon>Roseobacteraceae</taxon>
        <taxon>Loktanella</taxon>
    </lineage>
</organism>
<evidence type="ECO:0000256" key="3">
    <source>
        <dbReference type="ARBA" id="ARBA00022764"/>
    </source>
</evidence>
<keyword evidence="6" id="KW-1185">Reference proteome</keyword>
<comment type="subcellular location">
    <subcellularLocation>
        <location evidence="1">Periplasm</location>
    </subcellularLocation>
</comment>
<reference evidence="5 6" key="1">
    <citation type="submission" date="2016-10" db="EMBL/GenBank/DDBJ databases">
        <authorList>
            <person name="de Groot N.N."/>
        </authorList>
    </citation>
    <scope>NUCLEOTIDE SEQUENCE [LARGE SCALE GENOMIC DNA]</scope>
    <source>
        <strain evidence="5 6">DSM 16199</strain>
    </source>
</reference>
<gene>
    <name evidence="5" type="ORF">SAMN04488004_11384</name>
</gene>
<keyword evidence="3" id="KW-0574">Periplasm</keyword>
<protein>
    <submittedName>
        <fullName evidence="5">TRAP-type C4-dicarboxylate transport system, substrate-binding protein</fullName>
    </submittedName>
</protein>
<feature type="chain" id="PRO_5011493184" evidence="4">
    <location>
        <begin position="29"/>
        <end position="344"/>
    </location>
</feature>
<dbReference type="EMBL" id="FOTF01000013">
    <property type="protein sequence ID" value="SFL30925.1"/>
    <property type="molecule type" value="Genomic_DNA"/>
</dbReference>
<evidence type="ECO:0000256" key="2">
    <source>
        <dbReference type="ARBA" id="ARBA00022729"/>
    </source>
</evidence>
<evidence type="ECO:0000313" key="6">
    <source>
        <dbReference type="Proteomes" id="UP000199550"/>
    </source>
</evidence>
<dbReference type="CDD" id="cd13665">
    <property type="entry name" value="PBP2_TRAP_Dctp3_4"/>
    <property type="match status" value="1"/>
</dbReference>
<dbReference type="Gene3D" id="3.40.190.170">
    <property type="entry name" value="Bacterial extracellular solute-binding protein, family 7"/>
    <property type="match status" value="1"/>
</dbReference>
<evidence type="ECO:0000313" key="5">
    <source>
        <dbReference type="EMBL" id="SFL30925.1"/>
    </source>
</evidence>
<name>A0A1I4GLQ8_9RHOB</name>